<dbReference type="SUPFAM" id="SSF48452">
    <property type="entry name" value="TPR-like"/>
    <property type="match status" value="3"/>
</dbReference>
<dbReference type="RefSeq" id="WP_116070021.1">
    <property type="nucleotide sequence ID" value="NZ_BONB01000024.1"/>
</dbReference>
<dbReference type="AlphaFoldDB" id="A0A3D9ZNK3"/>
<dbReference type="Pfam" id="PF13424">
    <property type="entry name" value="TPR_12"/>
    <property type="match status" value="2"/>
</dbReference>
<proteinExistence type="predicted"/>
<dbReference type="NCBIfam" id="NF040586">
    <property type="entry name" value="FxSxx_TPR"/>
    <property type="match status" value="1"/>
</dbReference>
<dbReference type="Pfam" id="PF13374">
    <property type="entry name" value="TPR_10"/>
    <property type="match status" value="1"/>
</dbReference>
<protein>
    <submittedName>
        <fullName evidence="1">Cellulose biosynthesis protein BcsQ</fullName>
    </submittedName>
</protein>
<evidence type="ECO:0000313" key="2">
    <source>
        <dbReference type="Proteomes" id="UP000256913"/>
    </source>
</evidence>
<reference evidence="1 2" key="1">
    <citation type="submission" date="2018-08" db="EMBL/GenBank/DDBJ databases">
        <title>Sequencing the genomes of 1000 actinobacteria strains.</title>
        <authorList>
            <person name="Klenk H.-P."/>
        </authorList>
    </citation>
    <scope>NUCLEOTIDE SEQUENCE [LARGE SCALE GENOMIC DNA]</scope>
    <source>
        <strain evidence="1 2">DSM 44099</strain>
    </source>
</reference>
<dbReference type="InterPro" id="IPR027417">
    <property type="entry name" value="P-loop_NTPase"/>
</dbReference>
<evidence type="ECO:0000313" key="1">
    <source>
        <dbReference type="EMBL" id="REF98777.1"/>
    </source>
</evidence>
<name>A0A3D9ZNK3_9ACTN</name>
<dbReference type="PANTHER" id="PTHR46082">
    <property type="entry name" value="ATP/GTP-BINDING PROTEIN-RELATED"/>
    <property type="match status" value="1"/>
</dbReference>
<organism evidence="1 2">
    <name type="scientific">Asanoa ferruginea</name>
    <dbReference type="NCBI Taxonomy" id="53367"/>
    <lineage>
        <taxon>Bacteria</taxon>
        <taxon>Bacillati</taxon>
        <taxon>Actinomycetota</taxon>
        <taxon>Actinomycetes</taxon>
        <taxon>Micromonosporales</taxon>
        <taxon>Micromonosporaceae</taxon>
        <taxon>Asanoa</taxon>
    </lineage>
</organism>
<comment type="caution">
    <text evidence="1">The sequence shown here is derived from an EMBL/GenBank/DDBJ whole genome shotgun (WGS) entry which is preliminary data.</text>
</comment>
<dbReference type="InterPro" id="IPR011990">
    <property type="entry name" value="TPR-like_helical_dom_sf"/>
</dbReference>
<sequence>MTNSRHGTVITFYSFTGGTGRTMALANVAWILAANGHRVLVADWHFESPGLHRYFRPFIRSEDIDHAPGVTDLIRGYELEVMRAGGPLPQPDLERLADVTSHAIPLDWEFPGDGCLHLLPTGSQDRNYVAIIGATGWDEFYERRDGGRFFDVLRDTMRGEYDYALIDSPNGWNELADICAIQLPDVLVSCFPLSHQGIEGAVASASAVRFHHAEREIRVLPVPTRVDLGEQEKAQIGRQVARQRLAGLPKGMPERERDVYWRSVEVPHCPYYSFEEVLAPFGDRPDMPSPLLSAYESIARFASDGVVERLPPMNEFVRARTLGLFTRRAAVAEENVALSYAPADQAWAEWVERLLTAAGIRVHDVPEGTAEATPLHARLMVIVSATSAEGQAALVARDDRGAFAVYVDVVPPLPAFELDASAFVAGLSADEAIERLLRLVGHVGIGADLDAAKLGVRFPGTDREVVGLPVRNPRFTGREHELRQLRAHLRAHSGDGLPWPVPVVLRGMGGVGKSEIALEYAHRFAASYDVVWWLDDDAKPLDTAPLGPSRVGSAYPRWLVVCDHAEDLERVVQRLPAGAGHLLLTSRDTPWQDLVHALSIDVLPRAASLRLLQTYLPTIEPEQAMSLAAAVGDLPLALCAAGDWLASTGTGVDDYVRQVRRDGVSSVEHTWSQSLARLRDDHPPGFHLLAHLSTLAPEIGLDIVYADEFATALAGVNPATATRPYRALLVQQISRLALLRLDVGHRAIHVHPLLQHLVRGEVSASDLDEIRHRMHGVLAALRPTAGPEDPASWPRLGLLWPHLEHCAAADCGDETTRELLLDQVRHAWLSGELSDGQALASRIGASWLDGGADGLRRQSLRLRHMLAGLIREQGGFEPAYALDQEVLAQQGQLVGADHPDVFETTGGVAADLRALGRYAAAVALDERNVAASTAALGPDHPATLTARSGLACSERLAGNVRAAGDGDQEVYERRRAILGDHHPRTLRSGGALGRDLRERGEYRSSVALLRAVRAATEETFGPDRVPTLLASANLAVSLRCAGLAELAAPLLEEAYEQLNERLGPNSPYTLACRHSRATNLVALEQLPSAAAELEHVQLRYEGELGPRHPYALACASNRAVASRITGDLGFARSLSDEAAQGMREVLGPDHPHALAVRMNLAILRAEEGDLPAARELARAVAADTARVLGADHPDTLRGQVNLALMTGPDDALDRLEATLGPKHPSVRAARERRYVHRTLDPHLF</sequence>
<dbReference type="Proteomes" id="UP000256913">
    <property type="component" value="Unassembled WGS sequence"/>
</dbReference>
<dbReference type="InterPro" id="IPR053137">
    <property type="entry name" value="NLR-like"/>
</dbReference>
<gene>
    <name evidence="1" type="ORF">DFJ67_4796</name>
</gene>
<dbReference type="EMBL" id="QUMQ01000001">
    <property type="protein sequence ID" value="REF98777.1"/>
    <property type="molecule type" value="Genomic_DNA"/>
</dbReference>
<dbReference type="Gene3D" id="3.40.50.300">
    <property type="entry name" value="P-loop containing nucleotide triphosphate hydrolases"/>
    <property type="match status" value="2"/>
</dbReference>
<dbReference type="OrthoDB" id="580767at2"/>
<dbReference type="Gene3D" id="1.25.40.10">
    <property type="entry name" value="Tetratricopeptide repeat domain"/>
    <property type="match status" value="2"/>
</dbReference>
<accession>A0A3D9ZNK3</accession>
<dbReference type="PANTHER" id="PTHR46082:SF6">
    <property type="entry name" value="AAA+ ATPASE DOMAIN-CONTAINING PROTEIN-RELATED"/>
    <property type="match status" value="1"/>
</dbReference>
<keyword evidence="2" id="KW-1185">Reference proteome</keyword>
<dbReference type="SUPFAM" id="SSF52540">
    <property type="entry name" value="P-loop containing nucleoside triphosphate hydrolases"/>
    <property type="match status" value="2"/>
</dbReference>
<dbReference type="NCBIfam" id="NF047398">
    <property type="entry name" value="AAA_KGGVGR"/>
    <property type="match status" value="1"/>
</dbReference>